<proteinExistence type="predicted"/>
<keyword evidence="3" id="KW-0597">Phosphoprotein</keyword>
<dbReference type="AlphaFoldDB" id="A0A174K4U6"/>
<dbReference type="EMBL" id="CZAJ01000014">
    <property type="protein sequence ID" value="CUP05077.1"/>
    <property type="molecule type" value="Genomic_DNA"/>
</dbReference>
<dbReference type="InterPro" id="IPR007492">
    <property type="entry name" value="LytTR_DNA-bd_dom"/>
</dbReference>
<dbReference type="Proteomes" id="UP000095602">
    <property type="component" value="Unassembled WGS sequence"/>
</dbReference>
<dbReference type="InterPro" id="IPR001789">
    <property type="entry name" value="Sig_transdc_resp-reg_receiver"/>
</dbReference>
<organism evidence="6 7">
    <name type="scientific">Agathobacter rectalis</name>
    <dbReference type="NCBI Taxonomy" id="39491"/>
    <lineage>
        <taxon>Bacteria</taxon>
        <taxon>Bacillati</taxon>
        <taxon>Bacillota</taxon>
        <taxon>Clostridia</taxon>
        <taxon>Lachnospirales</taxon>
        <taxon>Lachnospiraceae</taxon>
        <taxon>Agathobacter</taxon>
    </lineage>
</organism>
<name>A0A174K4U6_9FIRM</name>
<evidence type="ECO:0000313" key="7">
    <source>
        <dbReference type="Proteomes" id="UP000095602"/>
    </source>
</evidence>
<dbReference type="SUPFAM" id="SSF52172">
    <property type="entry name" value="CheY-like"/>
    <property type="match status" value="1"/>
</dbReference>
<dbReference type="Gene3D" id="2.40.50.1020">
    <property type="entry name" value="LytTr DNA-binding domain"/>
    <property type="match status" value="1"/>
</dbReference>
<accession>A0A174K4U6</accession>
<dbReference type="PANTHER" id="PTHR37299:SF1">
    <property type="entry name" value="STAGE 0 SPORULATION PROTEIN A HOMOLOG"/>
    <property type="match status" value="1"/>
</dbReference>
<evidence type="ECO:0000256" key="2">
    <source>
        <dbReference type="ARBA" id="ARBA00024867"/>
    </source>
</evidence>
<reference evidence="6 7" key="1">
    <citation type="submission" date="2015-09" db="EMBL/GenBank/DDBJ databases">
        <authorList>
            <consortium name="Pathogen Informatics"/>
        </authorList>
    </citation>
    <scope>NUCLEOTIDE SEQUENCE [LARGE SCALE GENOMIC DNA]</scope>
    <source>
        <strain evidence="6 7">2789STDY5834884</strain>
    </source>
</reference>
<feature type="domain" description="HTH LytTR-type" evidence="5">
    <location>
        <begin position="134"/>
        <end position="233"/>
    </location>
</feature>
<dbReference type="PANTHER" id="PTHR37299">
    <property type="entry name" value="TRANSCRIPTIONAL REGULATOR-RELATED"/>
    <property type="match status" value="1"/>
</dbReference>
<dbReference type="SMART" id="SM00448">
    <property type="entry name" value="REC"/>
    <property type="match status" value="1"/>
</dbReference>
<comment type="function">
    <text evidence="2">May play the central regulatory role in sporulation. It may be an element of the effector pathway responsible for the activation of sporulation genes in response to nutritional stress. Spo0A may act in concert with spo0H (a sigma factor) to control the expression of some genes that are critical to the sporulation process.</text>
</comment>
<dbReference type="InterPro" id="IPR011006">
    <property type="entry name" value="CheY-like_superfamily"/>
</dbReference>
<sequence>MIYKVAICDDEINQCAVLEKVIIEYFKNRAEKCEVEVWYDSMSLCRDIKEFNPQILFLDIELPGDNGVCAGKYIRETLHNDRMNIVFISHKTSYAMELFQIHPYDFLIKPIDDNVLYDTLTKILQLEDVQKKEFRYTYNKTGYSIPYGEIMLFSSRNKTITICKTDGESVSYYGKLSDIISNLPFQFVCISKSYIVNIKCIKSWKSDAVLLKNGMEISIAQSKRASFKQAVFNYGSLLIKSQ</sequence>
<dbReference type="Pfam" id="PF04397">
    <property type="entry name" value="LytTR"/>
    <property type="match status" value="1"/>
</dbReference>
<dbReference type="Gene3D" id="3.40.50.2300">
    <property type="match status" value="1"/>
</dbReference>
<evidence type="ECO:0000256" key="1">
    <source>
        <dbReference type="ARBA" id="ARBA00018672"/>
    </source>
</evidence>
<feature type="domain" description="Response regulatory" evidence="4">
    <location>
        <begin position="4"/>
        <end position="124"/>
    </location>
</feature>
<feature type="modified residue" description="4-aspartylphosphate" evidence="3">
    <location>
        <position position="59"/>
    </location>
</feature>
<evidence type="ECO:0000256" key="3">
    <source>
        <dbReference type="PROSITE-ProRule" id="PRU00169"/>
    </source>
</evidence>
<dbReference type="SMART" id="SM00850">
    <property type="entry name" value="LytTR"/>
    <property type="match status" value="1"/>
</dbReference>
<dbReference type="PROSITE" id="PS50110">
    <property type="entry name" value="RESPONSE_REGULATORY"/>
    <property type="match status" value="1"/>
</dbReference>
<evidence type="ECO:0000313" key="6">
    <source>
        <dbReference type="EMBL" id="CUP05077.1"/>
    </source>
</evidence>
<evidence type="ECO:0000259" key="5">
    <source>
        <dbReference type="PROSITE" id="PS50930"/>
    </source>
</evidence>
<gene>
    <name evidence="6" type="primary">yehT_2</name>
    <name evidence="6" type="ORF">ERS852497_01722</name>
</gene>
<dbReference type="GO" id="GO:0000156">
    <property type="term" value="F:phosphorelay response regulator activity"/>
    <property type="evidence" value="ECO:0007669"/>
    <property type="project" value="InterPro"/>
</dbReference>
<protein>
    <recommendedName>
        <fullName evidence="1">Stage 0 sporulation protein A homolog</fullName>
    </recommendedName>
</protein>
<evidence type="ECO:0000259" key="4">
    <source>
        <dbReference type="PROSITE" id="PS50110"/>
    </source>
</evidence>
<dbReference type="PROSITE" id="PS50930">
    <property type="entry name" value="HTH_LYTTR"/>
    <property type="match status" value="1"/>
</dbReference>
<dbReference type="Pfam" id="PF00072">
    <property type="entry name" value="Response_reg"/>
    <property type="match status" value="1"/>
</dbReference>
<dbReference type="InterPro" id="IPR046947">
    <property type="entry name" value="LytR-like"/>
</dbReference>
<dbReference type="RefSeq" id="WP_055273931.1">
    <property type="nucleotide sequence ID" value="NZ_CZAJ01000014.1"/>
</dbReference>
<dbReference type="GO" id="GO:0003677">
    <property type="term" value="F:DNA binding"/>
    <property type="evidence" value="ECO:0007669"/>
    <property type="project" value="InterPro"/>
</dbReference>